<accession>A0A4Z0PGN2</accession>
<evidence type="ECO:0000256" key="6">
    <source>
        <dbReference type="ARBA" id="ARBA00022692"/>
    </source>
</evidence>
<proteinExistence type="inferred from homology"/>
<organism evidence="12 13">
    <name type="scientific">Hymenobacter elongatus</name>
    <dbReference type="NCBI Taxonomy" id="877208"/>
    <lineage>
        <taxon>Bacteria</taxon>
        <taxon>Pseudomonadati</taxon>
        <taxon>Bacteroidota</taxon>
        <taxon>Cytophagia</taxon>
        <taxon>Cytophagales</taxon>
        <taxon>Hymenobacteraceae</taxon>
        <taxon>Hymenobacter</taxon>
    </lineage>
</organism>
<comment type="subcellular location">
    <subcellularLocation>
        <location evidence="1">Cell inner membrane</location>
        <topology evidence="1">Single-pass membrane protein</topology>
        <orientation evidence="1">Periplasmic side</orientation>
    </subcellularLocation>
</comment>
<dbReference type="PROSITE" id="PS52015">
    <property type="entry name" value="TONB_CTD"/>
    <property type="match status" value="1"/>
</dbReference>
<keyword evidence="6" id="KW-0812">Transmembrane</keyword>
<dbReference type="GO" id="GO:0015031">
    <property type="term" value="P:protein transport"/>
    <property type="evidence" value="ECO:0007669"/>
    <property type="project" value="UniProtKB-KW"/>
</dbReference>
<keyword evidence="13" id="KW-1185">Reference proteome</keyword>
<evidence type="ECO:0000256" key="4">
    <source>
        <dbReference type="ARBA" id="ARBA00022475"/>
    </source>
</evidence>
<feature type="domain" description="TonB C-terminal" evidence="11">
    <location>
        <begin position="163"/>
        <end position="253"/>
    </location>
</feature>
<evidence type="ECO:0000259" key="11">
    <source>
        <dbReference type="PROSITE" id="PS52015"/>
    </source>
</evidence>
<feature type="signal peptide" evidence="10">
    <location>
        <begin position="1"/>
        <end position="18"/>
    </location>
</feature>
<dbReference type="OrthoDB" id="1039448at2"/>
<evidence type="ECO:0000256" key="7">
    <source>
        <dbReference type="ARBA" id="ARBA00022927"/>
    </source>
</evidence>
<sequence length="253" mass="27901">MKSLWLLMSMLGAAGAGAAQSPVPVKATLFHNYWSEEVPQAAAAYRVQRLETPGQVRLDSVFATASNRLLRVSRTLWPTTGSDTLTTTITTRWRANGALFVVHSELGSQWHGTYNCFDGAGRLKRTTVYERGRELSSQCYDETGTARPCTGAEYSEQMPTFPGGMNGMLAYLGRSIRYPAAALKTGKQGKVLVEFYVTETGDIRDIRLKQSVSAALDAEALRVIEAMPRWEPGVQDGERVPVRYTVPITFAIR</sequence>
<evidence type="ECO:0000256" key="2">
    <source>
        <dbReference type="ARBA" id="ARBA00006555"/>
    </source>
</evidence>
<dbReference type="GO" id="GO:0055085">
    <property type="term" value="P:transmembrane transport"/>
    <property type="evidence" value="ECO:0007669"/>
    <property type="project" value="InterPro"/>
</dbReference>
<gene>
    <name evidence="12" type="ORF">E5J99_18300</name>
</gene>
<dbReference type="Proteomes" id="UP000297739">
    <property type="component" value="Unassembled WGS sequence"/>
</dbReference>
<keyword evidence="9" id="KW-0472">Membrane</keyword>
<dbReference type="GO" id="GO:0031992">
    <property type="term" value="F:energy transducer activity"/>
    <property type="evidence" value="ECO:0007669"/>
    <property type="project" value="TreeGrafter"/>
</dbReference>
<dbReference type="AlphaFoldDB" id="A0A4Z0PGN2"/>
<evidence type="ECO:0000256" key="8">
    <source>
        <dbReference type="ARBA" id="ARBA00022989"/>
    </source>
</evidence>
<evidence type="ECO:0000256" key="3">
    <source>
        <dbReference type="ARBA" id="ARBA00022448"/>
    </source>
</evidence>
<feature type="chain" id="PRO_5021201187" evidence="10">
    <location>
        <begin position="19"/>
        <end position="253"/>
    </location>
</feature>
<evidence type="ECO:0000256" key="9">
    <source>
        <dbReference type="ARBA" id="ARBA00023136"/>
    </source>
</evidence>
<reference evidence="12 13" key="1">
    <citation type="submission" date="2019-04" db="EMBL/GenBank/DDBJ databases">
        <authorList>
            <person name="Feng G."/>
            <person name="Zhang J."/>
            <person name="Zhu H."/>
        </authorList>
    </citation>
    <scope>NUCLEOTIDE SEQUENCE [LARGE SCALE GENOMIC DNA]</scope>
    <source>
        <strain evidence="12 13">JCM 17223</strain>
    </source>
</reference>
<dbReference type="PANTHER" id="PTHR33446:SF2">
    <property type="entry name" value="PROTEIN TONB"/>
    <property type="match status" value="1"/>
</dbReference>
<dbReference type="GO" id="GO:0098797">
    <property type="term" value="C:plasma membrane protein complex"/>
    <property type="evidence" value="ECO:0007669"/>
    <property type="project" value="TreeGrafter"/>
</dbReference>
<dbReference type="InterPro" id="IPR051045">
    <property type="entry name" value="TonB-dependent_transducer"/>
</dbReference>
<keyword evidence="10" id="KW-0732">Signal</keyword>
<dbReference type="Pfam" id="PF03544">
    <property type="entry name" value="TonB_C"/>
    <property type="match status" value="1"/>
</dbReference>
<dbReference type="NCBIfam" id="TIGR01352">
    <property type="entry name" value="tonB_Cterm"/>
    <property type="match status" value="1"/>
</dbReference>
<dbReference type="PANTHER" id="PTHR33446">
    <property type="entry name" value="PROTEIN TONB-RELATED"/>
    <property type="match status" value="1"/>
</dbReference>
<keyword evidence="3" id="KW-0813">Transport</keyword>
<dbReference type="Gene3D" id="3.30.1150.10">
    <property type="match status" value="1"/>
</dbReference>
<keyword evidence="5" id="KW-0997">Cell inner membrane</keyword>
<keyword evidence="4" id="KW-1003">Cell membrane</keyword>
<name>A0A4Z0PGN2_9BACT</name>
<evidence type="ECO:0000313" key="13">
    <source>
        <dbReference type="Proteomes" id="UP000297739"/>
    </source>
</evidence>
<comment type="caution">
    <text evidence="12">The sequence shown here is derived from an EMBL/GenBank/DDBJ whole genome shotgun (WGS) entry which is preliminary data.</text>
</comment>
<evidence type="ECO:0000256" key="10">
    <source>
        <dbReference type="SAM" id="SignalP"/>
    </source>
</evidence>
<dbReference type="InterPro" id="IPR006260">
    <property type="entry name" value="TonB/TolA_C"/>
</dbReference>
<dbReference type="EMBL" id="SRLD01000046">
    <property type="protein sequence ID" value="TGE13944.1"/>
    <property type="molecule type" value="Genomic_DNA"/>
</dbReference>
<dbReference type="RefSeq" id="WP_135499266.1">
    <property type="nucleotide sequence ID" value="NZ_SRLD01000046.1"/>
</dbReference>
<evidence type="ECO:0000256" key="5">
    <source>
        <dbReference type="ARBA" id="ARBA00022519"/>
    </source>
</evidence>
<keyword evidence="7" id="KW-0653">Protein transport</keyword>
<dbReference type="SUPFAM" id="SSF74653">
    <property type="entry name" value="TolA/TonB C-terminal domain"/>
    <property type="match status" value="1"/>
</dbReference>
<protein>
    <submittedName>
        <fullName evidence="12">Energy transducer TonB</fullName>
    </submittedName>
</protein>
<comment type="similarity">
    <text evidence="2">Belongs to the TonB family.</text>
</comment>
<evidence type="ECO:0000313" key="12">
    <source>
        <dbReference type="EMBL" id="TGE13944.1"/>
    </source>
</evidence>
<dbReference type="InterPro" id="IPR037682">
    <property type="entry name" value="TonB_C"/>
</dbReference>
<keyword evidence="8" id="KW-1133">Transmembrane helix</keyword>
<evidence type="ECO:0000256" key="1">
    <source>
        <dbReference type="ARBA" id="ARBA00004383"/>
    </source>
</evidence>